<dbReference type="EMBL" id="CACVBM020000577">
    <property type="protein sequence ID" value="CAA7021064.1"/>
    <property type="molecule type" value="Genomic_DNA"/>
</dbReference>
<dbReference type="AlphaFoldDB" id="A0A6D2I4G1"/>
<evidence type="ECO:0000313" key="2">
    <source>
        <dbReference type="EMBL" id="CAA7021064.1"/>
    </source>
</evidence>
<protein>
    <recommendedName>
        <fullName evidence="1">F-box protein At3g26010-like beta-propeller domain-containing protein</fullName>
    </recommendedName>
</protein>
<sequence length="151" mass="17043">MFRTHYLHGITESLGCHGCETWGLPKSLASYIMPLQWSLTLTRVEDSVVSSFKVVRICQNKDGETNVWRVCMSSSGTGKWAFKRLFFSRPVSLTGCHLCMNLNGMLYLYSIESGVLITHDFYGPGDDDQCLVIPLFVPVPYNSHASKERIN</sequence>
<dbReference type="OrthoDB" id="674184at2759"/>
<organism evidence="2 3">
    <name type="scientific">Microthlaspi erraticum</name>
    <dbReference type="NCBI Taxonomy" id="1685480"/>
    <lineage>
        <taxon>Eukaryota</taxon>
        <taxon>Viridiplantae</taxon>
        <taxon>Streptophyta</taxon>
        <taxon>Embryophyta</taxon>
        <taxon>Tracheophyta</taxon>
        <taxon>Spermatophyta</taxon>
        <taxon>Magnoliopsida</taxon>
        <taxon>eudicotyledons</taxon>
        <taxon>Gunneridae</taxon>
        <taxon>Pentapetalae</taxon>
        <taxon>rosids</taxon>
        <taxon>malvids</taxon>
        <taxon>Brassicales</taxon>
        <taxon>Brassicaceae</taxon>
        <taxon>Coluteocarpeae</taxon>
        <taxon>Microthlaspi</taxon>
    </lineage>
</organism>
<evidence type="ECO:0000259" key="1">
    <source>
        <dbReference type="Pfam" id="PF24750"/>
    </source>
</evidence>
<reference evidence="2" key="1">
    <citation type="submission" date="2020-01" db="EMBL/GenBank/DDBJ databases">
        <authorList>
            <person name="Mishra B."/>
        </authorList>
    </citation>
    <scope>NUCLEOTIDE SEQUENCE [LARGE SCALE GENOMIC DNA]</scope>
</reference>
<gene>
    <name evidence="2" type="ORF">MERR_LOCUS8299</name>
</gene>
<dbReference type="InterPro" id="IPR056592">
    <property type="entry name" value="Beta-prop_At3g26010-like"/>
</dbReference>
<evidence type="ECO:0000313" key="3">
    <source>
        <dbReference type="Proteomes" id="UP000467841"/>
    </source>
</evidence>
<proteinExistence type="predicted"/>
<dbReference type="Pfam" id="PF24750">
    <property type="entry name" value="b-prop_At3g26010-like"/>
    <property type="match status" value="2"/>
</dbReference>
<comment type="caution">
    <text evidence="2">The sequence shown here is derived from an EMBL/GenBank/DDBJ whole genome shotgun (WGS) entry which is preliminary data.</text>
</comment>
<keyword evidence="3" id="KW-1185">Reference proteome</keyword>
<dbReference type="Proteomes" id="UP000467841">
    <property type="component" value="Unassembled WGS sequence"/>
</dbReference>
<name>A0A6D2I4G1_9BRAS</name>
<accession>A0A6D2I4G1</accession>
<feature type="domain" description="F-box protein At3g26010-like beta-propeller" evidence="1">
    <location>
        <begin position="41"/>
        <end position="136"/>
    </location>
</feature>
<feature type="domain" description="F-box protein At3g26010-like beta-propeller" evidence="1">
    <location>
        <begin position="10"/>
        <end position="36"/>
    </location>
</feature>